<dbReference type="EMBL" id="QRMI01000022">
    <property type="protein sequence ID" value="RHJ60479.1"/>
    <property type="molecule type" value="Genomic_DNA"/>
</dbReference>
<evidence type="ECO:0000313" key="2">
    <source>
        <dbReference type="EMBL" id="RGK37659.1"/>
    </source>
</evidence>
<dbReference type="Proteomes" id="UP000285832">
    <property type="component" value="Unassembled WGS sequence"/>
</dbReference>
<feature type="domain" description="Peptidase C39-like" evidence="1">
    <location>
        <begin position="4"/>
        <end position="187"/>
    </location>
</feature>
<dbReference type="GeneID" id="77333527"/>
<evidence type="ECO:0000313" key="3">
    <source>
        <dbReference type="EMBL" id="RHF59536.1"/>
    </source>
</evidence>
<dbReference type="PANTHER" id="PTHR37806">
    <property type="entry name" value="LMO0724 PROTEIN"/>
    <property type="match status" value="1"/>
</dbReference>
<evidence type="ECO:0000313" key="6">
    <source>
        <dbReference type="Proteomes" id="UP000284902"/>
    </source>
</evidence>
<dbReference type="Pfam" id="PF13529">
    <property type="entry name" value="Peptidase_C39_2"/>
    <property type="match status" value="1"/>
</dbReference>
<sequence>MIKIEVPYLDQSHYYPTGCESVSTVMLLQYLGYRVSVDEFIRDYLKQDSFEERRGDLYGPDPRHCFCGSPYDAESYGCYAPVIVESLNRIFEEKAVAEKLQQQTETEKNIHYRAVDESGKTAEQLVERYVSKGMPVIFWACINMREPKTGPVWKLKETGETFTWISNEHCMLLVGADEENYYFNDPYDGHGVIGYPKALVEDRHQAQHMQAVAVVKILENDCEKRKPGTETL</sequence>
<evidence type="ECO:0000313" key="4">
    <source>
        <dbReference type="EMBL" id="RHJ60479.1"/>
    </source>
</evidence>
<dbReference type="EMBL" id="QSQN01000035">
    <property type="protein sequence ID" value="RGK37659.1"/>
    <property type="molecule type" value="Genomic_DNA"/>
</dbReference>
<name>A0A3E4LJF5_9FIRM</name>
<evidence type="ECO:0000313" key="7">
    <source>
        <dbReference type="Proteomes" id="UP000285832"/>
    </source>
</evidence>
<dbReference type="Gene3D" id="3.90.70.10">
    <property type="entry name" value="Cysteine proteinases"/>
    <property type="match status" value="1"/>
</dbReference>
<dbReference type="AlphaFoldDB" id="A0A3E4LJF5"/>
<comment type="caution">
    <text evidence="2">The sequence shown here is derived from an EMBL/GenBank/DDBJ whole genome shotgun (WGS) entry which is preliminary data.</text>
</comment>
<organism evidence="2 5">
    <name type="scientific">[Ruminococcus] lactaris</name>
    <dbReference type="NCBI Taxonomy" id="46228"/>
    <lineage>
        <taxon>Bacteria</taxon>
        <taxon>Bacillati</taxon>
        <taxon>Bacillota</taxon>
        <taxon>Clostridia</taxon>
        <taxon>Lachnospirales</taxon>
        <taxon>Lachnospiraceae</taxon>
        <taxon>Mediterraneibacter</taxon>
    </lineage>
</organism>
<dbReference type="RefSeq" id="WP_005610505.1">
    <property type="nucleotide sequence ID" value="NZ_CABKOA010000024.1"/>
</dbReference>
<gene>
    <name evidence="4" type="ORF">DW116_09295</name>
    <name evidence="3" type="ORF">DW672_08755</name>
    <name evidence="2" type="ORF">DXD17_11785</name>
</gene>
<dbReference type="InterPro" id="IPR039564">
    <property type="entry name" value="Peptidase_C39-like"/>
</dbReference>
<evidence type="ECO:0000313" key="5">
    <source>
        <dbReference type="Proteomes" id="UP000260793"/>
    </source>
</evidence>
<dbReference type="Proteomes" id="UP000284902">
    <property type="component" value="Unassembled WGS sequence"/>
</dbReference>
<dbReference type="EMBL" id="QRHG01000021">
    <property type="protein sequence ID" value="RHF59536.1"/>
    <property type="molecule type" value="Genomic_DNA"/>
</dbReference>
<dbReference type="Proteomes" id="UP000260793">
    <property type="component" value="Unassembled WGS sequence"/>
</dbReference>
<protein>
    <recommendedName>
        <fullName evidence="1">Peptidase C39-like domain-containing protein</fullName>
    </recommendedName>
</protein>
<evidence type="ECO:0000259" key="1">
    <source>
        <dbReference type="Pfam" id="PF13529"/>
    </source>
</evidence>
<accession>A0A3E4LJF5</accession>
<proteinExistence type="predicted"/>
<reference evidence="5 6" key="1">
    <citation type="submission" date="2018-08" db="EMBL/GenBank/DDBJ databases">
        <title>A genome reference for cultivated species of the human gut microbiota.</title>
        <authorList>
            <person name="Zou Y."/>
            <person name="Xue W."/>
            <person name="Luo G."/>
        </authorList>
    </citation>
    <scope>NUCLEOTIDE SEQUENCE [LARGE SCALE GENOMIC DNA]</scope>
    <source>
        <strain evidence="4 7">AM09-9</strain>
        <strain evidence="3 6">AM25-1LB</strain>
        <strain evidence="2 5">TF11-7</strain>
    </source>
</reference>
<dbReference type="PANTHER" id="PTHR37806:SF1">
    <property type="entry name" value="PEPTIDASE C39-LIKE DOMAIN-CONTAINING PROTEIN"/>
    <property type="match status" value="1"/>
</dbReference>